<dbReference type="SUPFAM" id="SSF88659">
    <property type="entry name" value="Sigma3 and sigma4 domains of RNA polymerase sigma factors"/>
    <property type="match status" value="1"/>
</dbReference>
<evidence type="ECO:0000259" key="6">
    <source>
        <dbReference type="Pfam" id="PF04542"/>
    </source>
</evidence>
<evidence type="ECO:0000256" key="4">
    <source>
        <dbReference type="ARBA" id="ARBA00023163"/>
    </source>
</evidence>
<evidence type="ECO:0000313" key="9">
    <source>
        <dbReference type="Proteomes" id="UP000824116"/>
    </source>
</evidence>
<dbReference type="InterPro" id="IPR013249">
    <property type="entry name" value="RNA_pol_sigma70_r4_t2"/>
</dbReference>
<dbReference type="InterPro" id="IPR036388">
    <property type="entry name" value="WH-like_DNA-bd_sf"/>
</dbReference>
<dbReference type="Gene3D" id="1.10.1740.10">
    <property type="match status" value="1"/>
</dbReference>
<protein>
    <submittedName>
        <fullName evidence="8">RNA polymerase sigma factor</fullName>
    </submittedName>
</protein>
<proteinExistence type="inferred from homology"/>
<evidence type="ECO:0000259" key="7">
    <source>
        <dbReference type="Pfam" id="PF08281"/>
    </source>
</evidence>
<keyword evidence="2" id="KW-0805">Transcription regulation</keyword>
<dbReference type="AlphaFoldDB" id="A0A9D2GAY1"/>
<dbReference type="InterPro" id="IPR013324">
    <property type="entry name" value="RNA_pol_sigma_r3/r4-like"/>
</dbReference>
<dbReference type="InterPro" id="IPR039425">
    <property type="entry name" value="RNA_pol_sigma-70-like"/>
</dbReference>
<dbReference type="Proteomes" id="UP000824116">
    <property type="component" value="Unassembled WGS sequence"/>
</dbReference>
<evidence type="ECO:0000256" key="5">
    <source>
        <dbReference type="SAM" id="MobiDB-lite"/>
    </source>
</evidence>
<sequence>MTREDEIFEKLKNGDESGAAELVGMYYEDILRYCMFRLPDRYLAEDAVQETFLKVFRYFDDYRHKGRFRAFLYKVAGNTCIDMMRKKQWDPIPEDAAQEESGMRKTEEQEDFLRIIRKLPPELGEVVFLRFSQELRLREIAETVGIPLRTVQSRLRRALELLRTEMEREGEAEEEGNKPNEIEIRKGGRAE</sequence>
<evidence type="ECO:0000256" key="1">
    <source>
        <dbReference type="ARBA" id="ARBA00010641"/>
    </source>
</evidence>
<dbReference type="EMBL" id="DXAY01000213">
    <property type="protein sequence ID" value="HIZ75376.1"/>
    <property type="molecule type" value="Genomic_DNA"/>
</dbReference>
<dbReference type="Pfam" id="PF08281">
    <property type="entry name" value="Sigma70_r4_2"/>
    <property type="match status" value="1"/>
</dbReference>
<dbReference type="Pfam" id="PF04542">
    <property type="entry name" value="Sigma70_r2"/>
    <property type="match status" value="1"/>
</dbReference>
<feature type="domain" description="RNA polymerase sigma-70 region 2" evidence="6">
    <location>
        <begin position="22"/>
        <end position="89"/>
    </location>
</feature>
<dbReference type="GO" id="GO:0003677">
    <property type="term" value="F:DNA binding"/>
    <property type="evidence" value="ECO:0007669"/>
    <property type="project" value="InterPro"/>
</dbReference>
<dbReference type="SUPFAM" id="SSF88946">
    <property type="entry name" value="Sigma2 domain of RNA polymerase sigma factors"/>
    <property type="match status" value="1"/>
</dbReference>
<dbReference type="PANTHER" id="PTHR43133:SF51">
    <property type="entry name" value="RNA POLYMERASE SIGMA FACTOR"/>
    <property type="match status" value="1"/>
</dbReference>
<dbReference type="GO" id="GO:0006352">
    <property type="term" value="P:DNA-templated transcription initiation"/>
    <property type="evidence" value="ECO:0007669"/>
    <property type="project" value="InterPro"/>
</dbReference>
<comment type="similarity">
    <text evidence="1">Belongs to the sigma-70 factor family. ECF subfamily.</text>
</comment>
<evidence type="ECO:0000256" key="3">
    <source>
        <dbReference type="ARBA" id="ARBA00023082"/>
    </source>
</evidence>
<dbReference type="InterPro" id="IPR014284">
    <property type="entry name" value="RNA_pol_sigma-70_dom"/>
</dbReference>
<accession>A0A9D2GAY1</accession>
<reference evidence="8" key="2">
    <citation type="submission" date="2021-04" db="EMBL/GenBank/DDBJ databases">
        <authorList>
            <person name="Gilroy R."/>
        </authorList>
    </citation>
    <scope>NUCLEOTIDE SEQUENCE</scope>
    <source>
        <strain evidence="8">CHK196-3914</strain>
    </source>
</reference>
<feature type="region of interest" description="Disordered" evidence="5">
    <location>
        <begin position="166"/>
        <end position="191"/>
    </location>
</feature>
<dbReference type="NCBIfam" id="TIGR02937">
    <property type="entry name" value="sigma70-ECF"/>
    <property type="match status" value="1"/>
</dbReference>
<comment type="caution">
    <text evidence="8">The sequence shown here is derived from an EMBL/GenBank/DDBJ whole genome shotgun (WGS) entry which is preliminary data.</text>
</comment>
<dbReference type="GO" id="GO:0016987">
    <property type="term" value="F:sigma factor activity"/>
    <property type="evidence" value="ECO:0007669"/>
    <property type="project" value="UniProtKB-KW"/>
</dbReference>
<keyword evidence="3" id="KW-0731">Sigma factor</keyword>
<dbReference type="PANTHER" id="PTHR43133">
    <property type="entry name" value="RNA POLYMERASE ECF-TYPE SIGMA FACTO"/>
    <property type="match status" value="1"/>
</dbReference>
<dbReference type="InterPro" id="IPR013325">
    <property type="entry name" value="RNA_pol_sigma_r2"/>
</dbReference>
<evidence type="ECO:0000313" key="8">
    <source>
        <dbReference type="EMBL" id="HIZ75376.1"/>
    </source>
</evidence>
<reference evidence="8" key="1">
    <citation type="journal article" date="2021" name="PeerJ">
        <title>Extensive microbial diversity within the chicken gut microbiome revealed by metagenomics and culture.</title>
        <authorList>
            <person name="Gilroy R."/>
            <person name="Ravi A."/>
            <person name="Getino M."/>
            <person name="Pursley I."/>
            <person name="Horton D.L."/>
            <person name="Alikhan N.F."/>
            <person name="Baker D."/>
            <person name="Gharbi K."/>
            <person name="Hall N."/>
            <person name="Watson M."/>
            <person name="Adriaenssens E.M."/>
            <person name="Foster-Nyarko E."/>
            <person name="Jarju S."/>
            <person name="Secka A."/>
            <person name="Antonio M."/>
            <person name="Oren A."/>
            <person name="Chaudhuri R.R."/>
            <person name="La Ragione R."/>
            <person name="Hildebrand F."/>
            <person name="Pallen M.J."/>
        </authorList>
    </citation>
    <scope>NUCLEOTIDE SEQUENCE</scope>
    <source>
        <strain evidence="8">CHK196-3914</strain>
    </source>
</reference>
<dbReference type="Gene3D" id="1.10.10.10">
    <property type="entry name" value="Winged helix-like DNA-binding domain superfamily/Winged helix DNA-binding domain"/>
    <property type="match status" value="1"/>
</dbReference>
<gene>
    <name evidence="8" type="ORF">H9723_09095</name>
</gene>
<dbReference type="InterPro" id="IPR007627">
    <property type="entry name" value="RNA_pol_sigma70_r2"/>
</dbReference>
<organism evidence="8 9">
    <name type="scientific">Candidatus Mediterraneibacter stercoravium</name>
    <dbReference type="NCBI Taxonomy" id="2838685"/>
    <lineage>
        <taxon>Bacteria</taxon>
        <taxon>Bacillati</taxon>
        <taxon>Bacillota</taxon>
        <taxon>Clostridia</taxon>
        <taxon>Lachnospirales</taxon>
        <taxon>Lachnospiraceae</taxon>
        <taxon>Mediterraneibacter</taxon>
    </lineage>
</organism>
<name>A0A9D2GAY1_9FIRM</name>
<feature type="domain" description="RNA polymerase sigma factor 70 region 4 type 2" evidence="7">
    <location>
        <begin position="110"/>
        <end position="162"/>
    </location>
</feature>
<evidence type="ECO:0000256" key="2">
    <source>
        <dbReference type="ARBA" id="ARBA00023015"/>
    </source>
</evidence>
<keyword evidence="4" id="KW-0804">Transcription</keyword>